<dbReference type="EMBL" id="REGN01001111">
    <property type="protein sequence ID" value="RNA36956.1"/>
    <property type="molecule type" value="Genomic_DNA"/>
</dbReference>
<feature type="transmembrane region" description="Helical" evidence="1">
    <location>
        <begin position="12"/>
        <end position="34"/>
    </location>
</feature>
<keyword evidence="1" id="KW-0472">Membrane</keyword>
<gene>
    <name evidence="2" type="ORF">BpHYR1_037053</name>
</gene>
<comment type="caution">
    <text evidence="2">The sequence shown here is derived from an EMBL/GenBank/DDBJ whole genome shotgun (WGS) entry which is preliminary data.</text>
</comment>
<proteinExistence type="predicted"/>
<evidence type="ECO:0000313" key="3">
    <source>
        <dbReference type="Proteomes" id="UP000276133"/>
    </source>
</evidence>
<accession>A0A3M7SMK3</accession>
<dbReference type="AlphaFoldDB" id="A0A3M7SMK3"/>
<keyword evidence="1" id="KW-0812">Transmembrane</keyword>
<evidence type="ECO:0000256" key="1">
    <source>
        <dbReference type="SAM" id="Phobius"/>
    </source>
</evidence>
<dbReference type="Proteomes" id="UP000276133">
    <property type="component" value="Unassembled WGS sequence"/>
</dbReference>
<sequence length="71" mass="7821">MPGPQAASPFNLFNATIISLRLIFSLNFGCLLLLKVISVSFSLFSRSGLRLNVEENNGLVDRKLILISNVK</sequence>
<protein>
    <submittedName>
        <fullName evidence="2">Uncharacterized protein</fullName>
    </submittedName>
</protein>
<organism evidence="2 3">
    <name type="scientific">Brachionus plicatilis</name>
    <name type="common">Marine rotifer</name>
    <name type="synonym">Brachionus muelleri</name>
    <dbReference type="NCBI Taxonomy" id="10195"/>
    <lineage>
        <taxon>Eukaryota</taxon>
        <taxon>Metazoa</taxon>
        <taxon>Spiralia</taxon>
        <taxon>Gnathifera</taxon>
        <taxon>Rotifera</taxon>
        <taxon>Eurotatoria</taxon>
        <taxon>Monogononta</taxon>
        <taxon>Pseudotrocha</taxon>
        <taxon>Ploima</taxon>
        <taxon>Brachionidae</taxon>
        <taxon>Brachionus</taxon>
    </lineage>
</organism>
<evidence type="ECO:0000313" key="2">
    <source>
        <dbReference type="EMBL" id="RNA36956.1"/>
    </source>
</evidence>
<reference evidence="2 3" key="1">
    <citation type="journal article" date="2018" name="Sci. Rep.">
        <title>Genomic signatures of local adaptation to the degree of environmental predictability in rotifers.</title>
        <authorList>
            <person name="Franch-Gras L."/>
            <person name="Hahn C."/>
            <person name="Garcia-Roger E.M."/>
            <person name="Carmona M.J."/>
            <person name="Serra M."/>
            <person name="Gomez A."/>
        </authorList>
    </citation>
    <scope>NUCLEOTIDE SEQUENCE [LARGE SCALE GENOMIC DNA]</scope>
    <source>
        <strain evidence="2">HYR1</strain>
    </source>
</reference>
<keyword evidence="1" id="KW-1133">Transmembrane helix</keyword>
<keyword evidence="3" id="KW-1185">Reference proteome</keyword>
<name>A0A3M7SMK3_BRAPC</name>